<dbReference type="Proteomes" id="UP000243540">
    <property type="component" value="Unassembled WGS sequence"/>
</dbReference>
<protein>
    <submittedName>
        <fullName evidence="1">Uncharacterized protein</fullName>
    </submittedName>
</protein>
<proteinExistence type="predicted"/>
<comment type="caution">
    <text evidence="1">The sequence shown here is derived from an EMBL/GenBank/DDBJ whole genome shotgun (WGS) entry which is preliminary data.</text>
</comment>
<accession>A0A1Y2SYU0</accession>
<dbReference type="EMBL" id="NEKC01000007">
    <property type="protein sequence ID" value="OTA29237.1"/>
    <property type="molecule type" value="Genomic_DNA"/>
</dbReference>
<organism evidence="1 2">
    <name type="scientific">Alloscardovia macacae</name>
    <dbReference type="NCBI Taxonomy" id="1160091"/>
    <lineage>
        <taxon>Bacteria</taxon>
        <taxon>Bacillati</taxon>
        <taxon>Actinomycetota</taxon>
        <taxon>Actinomycetes</taxon>
        <taxon>Bifidobacteriales</taxon>
        <taxon>Bifidobacteriaceae</taxon>
        <taxon>Alloscardovia</taxon>
    </lineage>
</organism>
<sequence>MTREILKDHASHSWQTLAGYFYYPTTVEQIIYIINSILSKQASAPDWVKSDELTAATRHAKPVDEKKRSKLRALLEPEAHAQASEESAA</sequence>
<dbReference type="OrthoDB" id="3232551at2"/>
<dbReference type="AlphaFoldDB" id="A0A1Y2SYU0"/>
<evidence type="ECO:0000313" key="1">
    <source>
        <dbReference type="EMBL" id="OTA29237.1"/>
    </source>
</evidence>
<reference evidence="1 2" key="1">
    <citation type="submission" date="2017-04" db="EMBL/GenBank/DDBJ databases">
        <title>Draft genome sequences of Alloscardovia macacae UMA81211 and UMA81212 isolated from the feces of a rhesus macaque (Macaca mulatta).</title>
        <authorList>
            <person name="Albert K."/>
            <person name="Sela D.A."/>
        </authorList>
    </citation>
    <scope>NUCLEOTIDE SEQUENCE [LARGE SCALE GENOMIC DNA]</scope>
    <source>
        <strain evidence="1 2">UMA81212</strain>
    </source>
</reference>
<gene>
    <name evidence="1" type="ORF">B9T39_03725</name>
</gene>
<name>A0A1Y2SYU0_9BIFI</name>
<dbReference type="STRING" id="1160091.B9T39_03725"/>
<evidence type="ECO:0000313" key="2">
    <source>
        <dbReference type="Proteomes" id="UP000243540"/>
    </source>
</evidence>
<dbReference type="RefSeq" id="WP_086106489.1">
    <property type="nucleotide sequence ID" value="NZ_NEKB01000003.1"/>
</dbReference>